<reference evidence="2 3" key="1">
    <citation type="submission" date="2018-03" db="EMBL/GenBank/DDBJ databases">
        <title>Aquarubrobacter algicola gen. nov., sp. nov., a novel actinobacterium isolated from shallow eutrophic lake during the end of cyanobacterial harmful algal blooms.</title>
        <authorList>
            <person name="Chun S.J."/>
        </authorList>
    </citation>
    <scope>NUCLEOTIDE SEQUENCE [LARGE SCALE GENOMIC DNA]</scope>
    <source>
        <strain evidence="2 3">Seoho-28</strain>
    </source>
</reference>
<accession>A0A2T4UJF5</accession>
<comment type="caution">
    <text evidence="2">The sequence shown here is derived from an EMBL/GenBank/DDBJ whole genome shotgun (WGS) entry which is preliminary data.</text>
</comment>
<evidence type="ECO:0000313" key="3">
    <source>
        <dbReference type="Proteomes" id="UP000240739"/>
    </source>
</evidence>
<organism evidence="2 3">
    <name type="scientific">Paraconexibacter algicola</name>
    <dbReference type="NCBI Taxonomy" id="2133960"/>
    <lineage>
        <taxon>Bacteria</taxon>
        <taxon>Bacillati</taxon>
        <taxon>Actinomycetota</taxon>
        <taxon>Thermoleophilia</taxon>
        <taxon>Solirubrobacterales</taxon>
        <taxon>Paraconexibacteraceae</taxon>
        <taxon>Paraconexibacter</taxon>
    </lineage>
</organism>
<name>A0A2T4UJF5_9ACTN</name>
<feature type="domain" description="MmyB-like transcription regulator ligand binding" evidence="1">
    <location>
        <begin position="1"/>
        <end position="86"/>
    </location>
</feature>
<dbReference type="AlphaFoldDB" id="A0A2T4UJF5"/>
<dbReference type="InterPro" id="IPR041413">
    <property type="entry name" value="MLTR_LBD"/>
</dbReference>
<dbReference type="EMBL" id="PYYB01000001">
    <property type="protein sequence ID" value="PTL59368.1"/>
    <property type="molecule type" value="Genomic_DNA"/>
</dbReference>
<dbReference type="Pfam" id="PF17765">
    <property type="entry name" value="MLTR_LBD"/>
    <property type="match status" value="1"/>
</dbReference>
<protein>
    <recommendedName>
        <fullName evidence="1">MmyB-like transcription regulator ligand binding domain-containing protein</fullName>
    </recommendedName>
</protein>
<dbReference type="Proteomes" id="UP000240739">
    <property type="component" value="Unassembled WGS sequence"/>
</dbReference>
<keyword evidence="3" id="KW-1185">Reference proteome</keyword>
<sequence>MGRHPGDPELAALIGELSMKSPEFADWWPEHEVLRRSHGTKRYHHPVIGDLTVSYEALAVPDDQDQTLFVYSTEPGSPSAAALELLASWTADPAVR</sequence>
<dbReference type="Gene3D" id="3.30.450.180">
    <property type="match status" value="1"/>
</dbReference>
<dbReference type="PANTHER" id="PTHR35010">
    <property type="entry name" value="BLL4672 PROTEIN-RELATED"/>
    <property type="match status" value="1"/>
</dbReference>
<evidence type="ECO:0000259" key="1">
    <source>
        <dbReference type="Pfam" id="PF17765"/>
    </source>
</evidence>
<dbReference type="PANTHER" id="PTHR35010:SF2">
    <property type="entry name" value="BLL4672 PROTEIN"/>
    <property type="match status" value="1"/>
</dbReference>
<evidence type="ECO:0000313" key="2">
    <source>
        <dbReference type="EMBL" id="PTL59368.1"/>
    </source>
</evidence>
<proteinExistence type="predicted"/>
<gene>
    <name evidence="2" type="ORF">C7Y72_06720</name>
</gene>